<keyword evidence="6 8" id="KW-0472">Membrane</keyword>
<feature type="transmembrane region" description="Helical" evidence="8">
    <location>
        <begin position="31"/>
        <end position="50"/>
    </location>
</feature>
<feature type="transmembrane region" description="Helical" evidence="8">
    <location>
        <begin position="103"/>
        <end position="128"/>
    </location>
</feature>
<keyword evidence="3 8" id="KW-0812">Transmembrane</keyword>
<dbReference type="OrthoDB" id="75720at2759"/>
<keyword evidence="10" id="KW-1185">Reference proteome</keyword>
<protein>
    <recommendedName>
        <fullName evidence="11">Cystinosin</fullName>
    </recommendedName>
</protein>
<feature type="transmembrane region" description="Helical" evidence="8">
    <location>
        <begin position="70"/>
        <end position="91"/>
    </location>
</feature>
<reference evidence="10" key="1">
    <citation type="journal article" date="2023" name="Commun. Biol.">
        <title>Genome analysis of Parmales, the sister group of diatoms, reveals the evolutionary specialization of diatoms from phago-mixotrophs to photoautotrophs.</title>
        <authorList>
            <person name="Ban H."/>
            <person name="Sato S."/>
            <person name="Yoshikawa S."/>
            <person name="Yamada K."/>
            <person name="Nakamura Y."/>
            <person name="Ichinomiya M."/>
            <person name="Sato N."/>
            <person name="Blanc-Mathieu R."/>
            <person name="Endo H."/>
            <person name="Kuwata A."/>
            <person name="Ogata H."/>
        </authorList>
    </citation>
    <scope>NUCLEOTIDE SEQUENCE [LARGE SCALE GENOMIC DNA]</scope>
</reference>
<keyword evidence="5 8" id="KW-1133">Transmembrane helix</keyword>
<dbReference type="PANTHER" id="PTHR13131:SF5">
    <property type="entry name" value="CYSTINOSIN"/>
    <property type="match status" value="1"/>
</dbReference>
<evidence type="ECO:0000256" key="8">
    <source>
        <dbReference type="SAM" id="Phobius"/>
    </source>
</evidence>
<proteinExistence type="predicted"/>
<organism evidence="9 10">
    <name type="scientific">Triparma columacea</name>
    <dbReference type="NCBI Taxonomy" id="722753"/>
    <lineage>
        <taxon>Eukaryota</taxon>
        <taxon>Sar</taxon>
        <taxon>Stramenopiles</taxon>
        <taxon>Ochrophyta</taxon>
        <taxon>Bolidophyceae</taxon>
        <taxon>Parmales</taxon>
        <taxon>Triparmaceae</taxon>
        <taxon>Triparma</taxon>
    </lineage>
</organism>
<sequence length="361" mass="39633">MSSPKAPSLLRNYSSISSWDSYANRIAKHSYLTLPIILVISYLFQLAYPSSDGDDDKTPLPSDYRPLHDWLGWVYFLSWSLSFYPQLLLNIHRGTTLGLSPDYALYNVVGFACYTTFTLSLFFSSSIITSYKNRHAGSSPLVSSQDVLFAIHAITLSVIGLMQVSYYDGIGMRGRQTPSRNCFVICCCIVSFATCYLILIAARGSMGKSVDPPPPYLSYLDYIYSLSYVKIFITLIKYIPQALSNAKRRSTEGWNVWNVILDFSGGVFSVSQLVGDCIAKDEWGGIKGDLPKLGLGVISMAFDVVFLVQHYLLYGGGGGGEGGGSREHSSISSKGSEGGGGEGNRRGVYKYQTLEGEADHI</sequence>
<dbReference type="SMART" id="SM00679">
    <property type="entry name" value="CTNS"/>
    <property type="match status" value="2"/>
</dbReference>
<evidence type="ECO:0008006" key="11">
    <source>
        <dbReference type="Google" id="ProtNLM"/>
    </source>
</evidence>
<keyword evidence="4" id="KW-0677">Repeat</keyword>
<feature type="transmembrane region" description="Helical" evidence="8">
    <location>
        <begin position="222"/>
        <end position="239"/>
    </location>
</feature>
<dbReference type="AlphaFoldDB" id="A0A9W7G035"/>
<evidence type="ECO:0000256" key="2">
    <source>
        <dbReference type="ARBA" id="ARBA00022448"/>
    </source>
</evidence>
<keyword evidence="2" id="KW-0813">Transport</keyword>
<evidence type="ECO:0000256" key="1">
    <source>
        <dbReference type="ARBA" id="ARBA00004127"/>
    </source>
</evidence>
<dbReference type="EMBL" id="BRYA01000640">
    <property type="protein sequence ID" value="GMI27211.1"/>
    <property type="molecule type" value="Genomic_DNA"/>
</dbReference>
<dbReference type="InterPro" id="IPR006603">
    <property type="entry name" value="PQ-loop_rpt"/>
</dbReference>
<evidence type="ECO:0000256" key="6">
    <source>
        <dbReference type="ARBA" id="ARBA00023136"/>
    </source>
</evidence>
<dbReference type="GO" id="GO:0012505">
    <property type="term" value="C:endomembrane system"/>
    <property type="evidence" value="ECO:0007669"/>
    <property type="project" value="UniProtKB-SubCell"/>
</dbReference>
<dbReference type="InterPro" id="IPR005282">
    <property type="entry name" value="LC_transporter"/>
</dbReference>
<dbReference type="GO" id="GO:0015184">
    <property type="term" value="F:L-cystine transmembrane transporter activity"/>
    <property type="evidence" value="ECO:0007669"/>
    <property type="project" value="TreeGrafter"/>
</dbReference>
<dbReference type="PANTHER" id="PTHR13131">
    <property type="entry name" value="CYSTINOSIN"/>
    <property type="match status" value="1"/>
</dbReference>
<feature type="transmembrane region" description="Helical" evidence="8">
    <location>
        <begin position="148"/>
        <end position="170"/>
    </location>
</feature>
<feature type="region of interest" description="Disordered" evidence="7">
    <location>
        <begin position="323"/>
        <end position="346"/>
    </location>
</feature>
<evidence type="ECO:0000313" key="10">
    <source>
        <dbReference type="Proteomes" id="UP001165065"/>
    </source>
</evidence>
<comment type="subcellular location">
    <subcellularLocation>
        <location evidence="1">Endomembrane system</location>
        <topology evidence="1">Multi-pass membrane protein</topology>
    </subcellularLocation>
</comment>
<evidence type="ECO:0000256" key="5">
    <source>
        <dbReference type="ARBA" id="ARBA00022989"/>
    </source>
</evidence>
<comment type="caution">
    <text evidence="9">The sequence shown here is derived from an EMBL/GenBank/DDBJ whole genome shotgun (WGS) entry which is preliminary data.</text>
</comment>
<dbReference type="Pfam" id="PF04193">
    <property type="entry name" value="PQ-loop"/>
    <property type="match status" value="2"/>
</dbReference>
<dbReference type="Gene3D" id="1.20.1280.290">
    <property type="match status" value="1"/>
</dbReference>
<accession>A0A9W7G035</accession>
<dbReference type="Proteomes" id="UP001165065">
    <property type="component" value="Unassembled WGS sequence"/>
</dbReference>
<feature type="transmembrane region" description="Helical" evidence="8">
    <location>
        <begin position="182"/>
        <end position="202"/>
    </location>
</feature>
<dbReference type="GO" id="GO:0005774">
    <property type="term" value="C:vacuolar membrane"/>
    <property type="evidence" value="ECO:0007669"/>
    <property type="project" value="TreeGrafter"/>
</dbReference>
<evidence type="ECO:0000256" key="3">
    <source>
        <dbReference type="ARBA" id="ARBA00022692"/>
    </source>
</evidence>
<evidence type="ECO:0000256" key="4">
    <source>
        <dbReference type="ARBA" id="ARBA00022737"/>
    </source>
</evidence>
<name>A0A9W7G035_9STRA</name>
<evidence type="ECO:0000256" key="7">
    <source>
        <dbReference type="SAM" id="MobiDB-lite"/>
    </source>
</evidence>
<gene>
    <name evidence="9" type="ORF">TrCOL_g9469</name>
</gene>
<evidence type="ECO:0000313" key="9">
    <source>
        <dbReference type="EMBL" id="GMI27211.1"/>
    </source>
</evidence>